<dbReference type="Proteomes" id="UP000030759">
    <property type="component" value="Unassembled WGS sequence"/>
</dbReference>
<evidence type="ECO:0000256" key="2">
    <source>
        <dbReference type="SAM" id="Phobius"/>
    </source>
</evidence>
<dbReference type="AlphaFoldDB" id="A0A061I0E8"/>
<feature type="region of interest" description="Disordered" evidence="1">
    <location>
        <begin position="1"/>
        <end position="21"/>
    </location>
</feature>
<accession>A0A061I0E8</accession>
<keyword evidence="2" id="KW-0812">Transmembrane</keyword>
<gene>
    <name evidence="3" type="ORF">H671_7g18369</name>
</gene>
<keyword evidence="2" id="KW-1133">Transmembrane helix</keyword>
<feature type="transmembrane region" description="Helical" evidence="2">
    <location>
        <begin position="76"/>
        <end position="95"/>
    </location>
</feature>
<evidence type="ECO:0000313" key="4">
    <source>
        <dbReference type="Proteomes" id="UP000030759"/>
    </source>
</evidence>
<keyword evidence="2" id="KW-0472">Membrane</keyword>
<name>A0A061I0E8_CRIGR</name>
<organism evidence="3 4">
    <name type="scientific">Cricetulus griseus</name>
    <name type="common">Chinese hamster</name>
    <name type="synonym">Cricetulus barabensis griseus</name>
    <dbReference type="NCBI Taxonomy" id="10029"/>
    <lineage>
        <taxon>Eukaryota</taxon>
        <taxon>Metazoa</taxon>
        <taxon>Chordata</taxon>
        <taxon>Craniata</taxon>
        <taxon>Vertebrata</taxon>
        <taxon>Euteleostomi</taxon>
        <taxon>Mammalia</taxon>
        <taxon>Eutheria</taxon>
        <taxon>Euarchontoglires</taxon>
        <taxon>Glires</taxon>
        <taxon>Rodentia</taxon>
        <taxon>Myomorpha</taxon>
        <taxon>Muroidea</taxon>
        <taxon>Cricetidae</taxon>
        <taxon>Cricetinae</taxon>
        <taxon>Cricetulus</taxon>
    </lineage>
</organism>
<evidence type="ECO:0000313" key="3">
    <source>
        <dbReference type="EMBL" id="ERE67833.1"/>
    </source>
</evidence>
<reference evidence="4" key="1">
    <citation type="journal article" date="2013" name="Nat. Biotechnol.">
        <title>Chinese hamster genome sequenced from sorted chromosomes.</title>
        <authorList>
            <person name="Brinkrolf K."/>
            <person name="Rupp O."/>
            <person name="Laux H."/>
            <person name="Kollin F."/>
            <person name="Ernst W."/>
            <person name="Linke B."/>
            <person name="Kofler R."/>
            <person name="Romand S."/>
            <person name="Hesse F."/>
            <person name="Budach W.E."/>
            <person name="Galosy S."/>
            <person name="Muller D."/>
            <person name="Noll T."/>
            <person name="Wienberg J."/>
            <person name="Jostock T."/>
            <person name="Leonard M."/>
            <person name="Grillari J."/>
            <person name="Tauch A."/>
            <person name="Goesmann A."/>
            <person name="Helk B."/>
            <person name="Mott J.E."/>
            <person name="Puhler A."/>
            <person name="Borth N."/>
        </authorList>
    </citation>
    <scope>NUCLEOTIDE SEQUENCE [LARGE SCALE GENOMIC DNA]</scope>
    <source>
        <strain evidence="4">17A/GY</strain>
    </source>
</reference>
<proteinExistence type="predicted"/>
<evidence type="ECO:0000256" key="1">
    <source>
        <dbReference type="SAM" id="MobiDB-lite"/>
    </source>
</evidence>
<sequence>MEKKEERTGLKKEEQEKKKEKSVQILPFVGSFQFSSLKSPKLSARTSRTILKSYGESGQPCLVPDFRGIALSFSPFSLMMGVGLLYIAFIMFRYVPVIPNLSKTFIMKGYWILSKDFQHLSK</sequence>
<dbReference type="EMBL" id="KE682089">
    <property type="protein sequence ID" value="ERE67833.1"/>
    <property type="molecule type" value="Genomic_DNA"/>
</dbReference>
<protein>
    <submittedName>
        <fullName evidence="3">Uncharacterized protein</fullName>
    </submittedName>
</protein>